<dbReference type="Gene3D" id="3.10.129.10">
    <property type="entry name" value="Hotdog Thioesterase"/>
    <property type="match status" value="1"/>
</dbReference>
<reference evidence="3" key="1">
    <citation type="submission" date="2017-05" db="EMBL/GenBank/DDBJ databases">
        <authorList>
            <person name="Barney B.M."/>
        </authorList>
    </citation>
    <scope>NUCLEOTIDE SEQUENCE [LARGE SCALE GENOMIC DNA]</scope>
    <source>
        <strain evidence="3">PSBB022</strain>
    </source>
</reference>
<name>A0A266QB25_9GAMM</name>
<sequence length="137" mass="15510">MNSPERLAQLRNQFSSTHWPRIDALHCREQQCVIDLFIGSDMHWLEGHFPQQPVVAGVVQTHWAGELAKYLFATGDECIRIDNLKFQQVILPGQSLQLTLDYSTGTTTAVKFRYSRDDTLFSEGKLVFNPPAASSDL</sequence>
<dbReference type="SUPFAM" id="SSF54637">
    <property type="entry name" value="Thioesterase/thiol ester dehydrase-isomerase"/>
    <property type="match status" value="1"/>
</dbReference>
<dbReference type="AlphaFoldDB" id="A0A266QB25"/>
<feature type="domain" description="ApeI dehydratase-like" evidence="1">
    <location>
        <begin position="28"/>
        <end position="125"/>
    </location>
</feature>
<evidence type="ECO:0000313" key="2">
    <source>
        <dbReference type="EMBL" id="OZY87083.1"/>
    </source>
</evidence>
<comment type="caution">
    <text evidence="2">The sequence shown here is derived from an EMBL/GenBank/DDBJ whole genome shotgun (WGS) entry which is preliminary data.</text>
</comment>
<evidence type="ECO:0000313" key="3">
    <source>
        <dbReference type="Proteomes" id="UP000216101"/>
    </source>
</evidence>
<proteinExistence type="predicted"/>
<evidence type="ECO:0000259" key="1">
    <source>
        <dbReference type="Pfam" id="PF22818"/>
    </source>
</evidence>
<dbReference type="InterPro" id="IPR054545">
    <property type="entry name" value="ApeI-like"/>
</dbReference>
<dbReference type="EMBL" id="NHNI01000001">
    <property type="protein sequence ID" value="OZY87083.1"/>
    <property type="molecule type" value="Genomic_DNA"/>
</dbReference>
<protein>
    <recommendedName>
        <fullName evidence="1">ApeI dehydratase-like domain-containing protein</fullName>
    </recommendedName>
</protein>
<accession>A0A266QB25</accession>
<dbReference type="InterPro" id="IPR029069">
    <property type="entry name" value="HotDog_dom_sf"/>
</dbReference>
<organism evidence="2 3">
    <name type="scientific">Cellvibrio mixtus</name>
    <dbReference type="NCBI Taxonomy" id="39650"/>
    <lineage>
        <taxon>Bacteria</taxon>
        <taxon>Pseudomonadati</taxon>
        <taxon>Pseudomonadota</taxon>
        <taxon>Gammaproteobacteria</taxon>
        <taxon>Cellvibrionales</taxon>
        <taxon>Cellvibrionaceae</taxon>
        <taxon>Cellvibrio</taxon>
    </lineage>
</organism>
<dbReference type="Proteomes" id="UP000216101">
    <property type="component" value="Unassembled WGS sequence"/>
</dbReference>
<dbReference type="RefSeq" id="WP_094984573.1">
    <property type="nucleotide sequence ID" value="NZ_NHNI01000001.1"/>
</dbReference>
<keyword evidence="3" id="KW-1185">Reference proteome</keyword>
<gene>
    <name evidence="2" type="ORF">CBP51_08885</name>
</gene>
<dbReference type="Pfam" id="PF22818">
    <property type="entry name" value="ApeI-like"/>
    <property type="match status" value="1"/>
</dbReference>